<organism evidence="1 2">
    <name type="scientific">Pseudoalteromonas peptidolytica F12-50-A1</name>
    <dbReference type="NCBI Taxonomy" id="1315280"/>
    <lineage>
        <taxon>Bacteria</taxon>
        <taxon>Pseudomonadati</taxon>
        <taxon>Pseudomonadota</taxon>
        <taxon>Gammaproteobacteria</taxon>
        <taxon>Alteromonadales</taxon>
        <taxon>Pseudoalteromonadaceae</taxon>
        <taxon>Pseudoalteromonas</taxon>
    </lineage>
</organism>
<dbReference type="EMBL" id="AQHF01000021">
    <property type="protein sequence ID" value="MBE0346375.1"/>
    <property type="molecule type" value="Genomic_DNA"/>
</dbReference>
<accession>A0A8I0MW98</accession>
<dbReference type="Proteomes" id="UP000660708">
    <property type="component" value="Unassembled WGS sequence"/>
</dbReference>
<reference evidence="1 2" key="1">
    <citation type="submission" date="2015-06" db="EMBL/GenBank/DDBJ databases">
        <title>Genome sequence of Pseudoalteromonas peptidolytica.</title>
        <authorList>
            <person name="Xie B.-B."/>
            <person name="Rong J.-C."/>
            <person name="Qin Q.-L."/>
            <person name="Zhang Y.-Z."/>
        </authorList>
    </citation>
    <scope>NUCLEOTIDE SEQUENCE [LARGE SCALE GENOMIC DNA]</scope>
    <source>
        <strain evidence="1 2">F12-50-A1</strain>
    </source>
</reference>
<gene>
    <name evidence="1" type="ORF">PPEP_a3579</name>
</gene>
<comment type="caution">
    <text evidence="1">The sequence shown here is derived from an EMBL/GenBank/DDBJ whole genome shotgun (WGS) entry which is preliminary data.</text>
</comment>
<proteinExistence type="predicted"/>
<sequence>MLKKLVAHSTAESKWGWNELTKRPLCRMKLTLTTVSCLLEGEL</sequence>
<name>A0A8I0MW98_9GAMM</name>
<dbReference type="AlphaFoldDB" id="A0A8I0MW98"/>
<protein>
    <submittedName>
        <fullName evidence="1">Uncharacterized protein</fullName>
    </submittedName>
</protein>
<keyword evidence="2" id="KW-1185">Reference proteome</keyword>
<evidence type="ECO:0000313" key="2">
    <source>
        <dbReference type="Proteomes" id="UP000660708"/>
    </source>
</evidence>
<evidence type="ECO:0000313" key="1">
    <source>
        <dbReference type="EMBL" id="MBE0346375.1"/>
    </source>
</evidence>